<keyword evidence="1" id="KW-0479">Metal-binding</keyword>
<dbReference type="SMART" id="SM00906">
    <property type="entry name" value="Fungal_trans"/>
    <property type="match status" value="1"/>
</dbReference>
<evidence type="ECO:0000259" key="6">
    <source>
        <dbReference type="PROSITE" id="PS50048"/>
    </source>
</evidence>
<dbReference type="InterPro" id="IPR001138">
    <property type="entry name" value="Zn2Cys6_DnaBD"/>
</dbReference>
<dbReference type="InterPro" id="IPR007219">
    <property type="entry name" value="XnlR_reg_dom"/>
</dbReference>
<proteinExistence type="predicted"/>
<dbReference type="GO" id="GO:0006351">
    <property type="term" value="P:DNA-templated transcription"/>
    <property type="evidence" value="ECO:0007669"/>
    <property type="project" value="InterPro"/>
</dbReference>
<dbReference type="Proteomes" id="UP000030651">
    <property type="component" value="Unassembled WGS sequence"/>
</dbReference>
<sequence>MPRSSITSSTSSQHRLPVNQRRRKVLPENRKRVATACNSCNVRRIKCSGERPCLQCRNASRECRYPISIEKISVPRAELEQLKSKCIQLEACLENAVPDENKRRYLLTQVTQSPADTGADNAASPEARDNLDEEEGGRLLQDADGALRYFGPISSTLFLDSLKRFFAITLPAFIPFSMDTSSMISSGPQGRCGMQDTCAPNVQNVDPFWHPSKTDMTLMLARLQYTFQDGCGDFASGGIYYWNDLDVTFFNKKKTEISNDAQSIRELSLLHAAFAMATLLDSPTGDRRNSVRRSETFFARARMLLGNPLNTTLRNILDIPILSMMVMYLIEIGRRDTAYMYVSVGLQIAVMYGVHRGWVNDESCKRSFWTLYVLDRCLSVLDGRPPSISDDAIQLLPPLDVSGLPPAMGLRAHIELARIAGYIVCNTYQVSPWDHCTTSNEARVEKTLGLLSNWKNRLPAELQIDGSLCHDRACYQLHMEYNQLLMLTVRPVLFEAVKRAVRQQFGDEPSNPNDECRIDFIRICSQAACQTLKLAKDIRDMCQCPQPSLQMLHHIFDAAVILILDQVLDIRTQSTSHWAEIAFAIECFDTEDRVNNPCQQNPVQLLRNLQALVESLRNHKSSESSWNGSRTSSVPPIDTQSLANTSYHVGFILNPSNAPTNPMLSSTSDVLISQLASWTAFDGAQDYRSYPLR</sequence>
<dbReference type="GO" id="GO:0003677">
    <property type="term" value="F:DNA binding"/>
    <property type="evidence" value="ECO:0007669"/>
    <property type="project" value="InterPro"/>
</dbReference>
<dbReference type="PROSITE" id="PS50048">
    <property type="entry name" value="ZN2_CY6_FUNGAL_2"/>
    <property type="match status" value="1"/>
</dbReference>
<keyword evidence="3" id="KW-0804">Transcription</keyword>
<name>W3WK01_PESFW</name>
<evidence type="ECO:0000313" key="7">
    <source>
        <dbReference type="EMBL" id="ETS74225.1"/>
    </source>
</evidence>
<dbReference type="Pfam" id="PF00172">
    <property type="entry name" value="Zn_clus"/>
    <property type="match status" value="1"/>
</dbReference>
<dbReference type="InParanoid" id="W3WK01"/>
<accession>W3WK01</accession>
<protein>
    <recommendedName>
        <fullName evidence="6">Zn(2)-C6 fungal-type domain-containing protein</fullName>
    </recommendedName>
</protein>
<dbReference type="OMA" id="ACNNCNV"/>
<keyword evidence="8" id="KW-1185">Reference proteome</keyword>
<dbReference type="PANTHER" id="PTHR47424:SF6">
    <property type="entry name" value="PROLINE UTILIZATION TRANS-ACTIVATOR"/>
    <property type="match status" value="1"/>
</dbReference>
<dbReference type="eggNOG" id="ENOG502SJTR">
    <property type="taxonomic scope" value="Eukaryota"/>
</dbReference>
<dbReference type="GO" id="GO:0008270">
    <property type="term" value="F:zinc ion binding"/>
    <property type="evidence" value="ECO:0007669"/>
    <property type="project" value="InterPro"/>
</dbReference>
<evidence type="ECO:0000256" key="1">
    <source>
        <dbReference type="ARBA" id="ARBA00022723"/>
    </source>
</evidence>
<evidence type="ECO:0000313" key="8">
    <source>
        <dbReference type="Proteomes" id="UP000030651"/>
    </source>
</evidence>
<feature type="region of interest" description="Disordered" evidence="5">
    <location>
        <begin position="110"/>
        <end position="135"/>
    </location>
</feature>
<dbReference type="RefSeq" id="XP_007840863.1">
    <property type="nucleotide sequence ID" value="XM_007842672.1"/>
</dbReference>
<evidence type="ECO:0000256" key="5">
    <source>
        <dbReference type="SAM" id="MobiDB-lite"/>
    </source>
</evidence>
<evidence type="ECO:0000256" key="3">
    <source>
        <dbReference type="ARBA" id="ARBA00023163"/>
    </source>
</evidence>
<dbReference type="Pfam" id="PF04082">
    <property type="entry name" value="Fungal_trans"/>
    <property type="match status" value="1"/>
</dbReference>
<evidence type="ECO:0000256" key="2">
    <source>
        <dbReference type="ARBA" id="ARBA00023015"/>
    </source>
</evidence>
<dbReference type="InterPro" id="IPR036864">
    <property type="entry name" value="Zn2-C6_fun-type_DNA-bd_sf"/>
</dbReference>
<feature type="domain" description="Zn(2)-C6 fungal-type" evidence="6">
    <location>
        <begin position="36"/>
        <end position="65"/>
    </location>
</feature>
<keyword evidence="4" id="KW-0539">Nucleus</keyword>
<dbReference type="Gene3D" id="4.10.240.10">
    <property type="entry name" value="Zn(2)-C6 fungal-type DNA-binding domain"/>
    <property type="match status" value="1"/>
</dbReference>
<gene>
    <name evidence="7" type="ORF">PFICI_14091</name>
</gene>
<dbReference type="KEGG" id="pfy:PFICI_14091"/>
<dbReference type="OrthoDB" id="3266505at2759"/>
<reference evidence="8" key="1">
    <citation type="journal article" date="2015" name="BMC Genomics">
        <title>Genomic and transcriptomic analysis of the endophytic fungus Pestalotiopsis fici reveals its lifestyle and high potential for synthesis of natural products.</title>
        <authorList>
            <person name="Wang X."/>
            <person name="Zhang X."/>
            <person name="Liu L."/>
            <person name="Xiang M."/>
            <person name="Wang W."/>
            <person name="Sun X."/>
            <person name="Che Y."/>
            <person name="Guo L."/>
            <person name="Liu G."/>
            <person name="Guo L."/>
            <person name="Wang C."/>
            <person name="Yin W.B."/>
            <person name="Stadler M."/>
            <person name="Zhang X."/>
            <person name="Liu X."/>
        </authorList>
    </citation>
    <scope>NUCLEOTIDE SEQUENCE [LARGE SCALE GENOMIC DNA]</scope>
    <source>
        <strain evidence="8">W106-1 / CGMCC3.15140</strain>
    </source>
</reference>
<dbReference type="SUPFAM" id="SSF57701">
    <property type="entry name" value="Zn2/Cys6 DNA-binding domain"/>
    <property type="match status" value="1"/>
</dbReference>
<organism evidence="7 8">
    <name type="scientific">Pestalotiopsis fici (strain W106-1 / CGMCC3.15140)</name>
    <dbReference type="NCBI Taxonomy" id="1229662"/>
    <lineage>
        <taxon>Eukaryota</taxon>
        <taxon>Fungi</taxon>
        <taxon>Dikarya</taxon>
        <taxon>Ascomycota</taxon>
        <taxon>Pezizomycotina</taxon>
        <taxon>Sordariomycetes</taxon>
        <taxon>Xylariomycetidae</taxon>
        <taxon>Amphisphaeriales</taxon>
        <taxon>Sporocadaceae</taxon>
        <taxon>Pestalotiopsis</taxon>
    </lineage>
</organism>
<dbReference type="EMBL" id="KI912120">
    <property type="protein sequence ID" value="ETS74225.1"/>
    <property type="molecule type" value="Genomic_DNA"/>
</dbReference>
<dbReference type="CDD" id="cd00067">
    <property type="entry name" value="GAL4"/>
    <property type="match status" value="1"/>
</dbReference>
<evidence type="ECO:0000256" key="4">
    <source>
        <dbReference type="ARBA" id="ARBA00023242"/>
    </source>
</evidence>
<dbReference type="SMART" id="SM00066">
    <property type="entry name" value="GAL4"/>
    <property type="match status" value="1"/>
</dbReference>
<dbReference type="GeneID" id="19279104"/>
<keyword evidence="2" id="KW-0805">Transcription regulation</keyword>
<dbReference type="PANTHER" id="PTHR47424">
    <property type="entry name" value="REGULATORY PROTEIN GAL4"/>
    <property type="match status" value="1"/>
</dbReference>
<dbReference type="HOGENOM" id="CLU_009888_1_0_1"/>
<dbReference type="AlphaFoldDB" id="W3WK01"/>
<dbReference type="GO" id="GO:0000981">
    <property type="term" value="F:DNA-binding transcription factor activity, RNA polymerase II-specific"/>
    <property type="evidence" value="ECO:0007669"/>
    <property type="project" value="InterPro"/>
</dbReference>
<dbReference type="CDD" id="cd12148">
    <property type="entry name" value="fungal_TF_MHR"/>
    <property type="match status" value="1"/>
</dbReference>
<dbReference type="InterPro" id="IPR051127">
    <property type="entry name" value="Fungal_SecMet_Regulators"/>
</dbReference>